<organism evidence="2">
    <name type="scientific">Caldithrix abyssi</name>
    <dbReference type="NCBI Taxonomy" id="187145"/>
    <lineage>
        <taxon>Bacteria</taxon>
        <taxon>Pseudomonadati</taxon>
        <taxon>Calditrichota</taxon>
        <taxon>Calditrichia</taxon>
        <taxon>Calditrichales</taxon>
        <taxon>Calditrichaceae</taxon>
        <taxon>Caldithrix</taxon>
    </lineage>
</organism>
<sequence length="314" mass="36836">MTEKKQPPIFIIGVARSGTTLFSLMLDSHPRIAIPNESHFITDLYKKKALWENLENRANRETLVKTILNERYVREWEVPVKLEDIDLDKCVSYAATIDQVFSAYARAHNKDIWGDKTPKYLFDIDILHKLFPNARYIHIIRDGRDVALSFLQQWFGPNDFVSAMRFWERNVTFIRKMLNMLPDSQSIEIKYEDLVARPEENLKMVTGFLELPFYENMLSSYTEKAAHKVGERIKAHHANLSKPLDPELTFKWKKKLSRADQAIAWEIAGPLLQELGYEPGTTDYKLKFIKKGYHRLYESIRWRFKSGTTALLYL</sequence>
<dbReference type="Proteomes" id="UP000885779">
    <property type="component" value="Unassembled WGS sequence"/>
</dbReference>
<accession>A0A7V4U1S0</accession>
<evidence type="ECO:0000256" key="1">
    <source>
        <dbReference type="ARBA" id="ARBA00022679"/>
    </source>
</evidence>
<dbReference type="InterPro" id="IPR026634">
    <property type="entry name" value="TPST-like"/>
</dbReference>
<name>A0A7V4U1S0_CALAY</name>
<dbReference type="AlphaFoldDB" id="A0A7V4U1S0"/>
<gene>
    <name evidence="2" type="ORF">ENK44_11130</name>
</gene>
<dbReference type="Gene3D" id="3.40.50.300">
    <property type="entry name" value="P-loop containing nucleotide triphosphate hydrolases"/>
    <property type="match status" value="1"/>
</dbReference>
<dbReference type="Pfam" id="PF13469">
    <property type="entry name" value="Sulfotransfer_3"/>
    <property type="match status" value="1"/>
</dbReference>
<dbReference type="PANTHER" id="PTHR12788">
    <property type="entry name" value="PROTEIN-TYROSINE SULFOTRANSFERASE 2"/>
    <property type="match status" value="1"/>
</dbReference>
<dbReference type="PANTHER" id="PTHR12788:SF10">
    <property type="entry name" value="PROTEIN-TYROSINE SULFOTRANSFERASE"/>
    <property type="match status" value="1"/>
</dbReference>
<evidence type="ECO:0000313" key="2">
    <source>
        <dbReference type="EMBL" id="HGY56249.1"/>
    </source>
</evidence>
<dbReference type="GO" id="GO:0008476">
    <property type="term" value="F:protein-tyrosine sulfotransferase activity"/>
    <property type="evidence" value="ECO:0007669"/>
    <property type="project" value="InterPro"/>
</dbReference>
<dbReference type="EMBL" id="DRQG01000105">
    <property type="protein sequence ID" value="HGY56249.1"/>
    <property type="molecule type" value="Genomic_DNA"/>
</dbReference>
<dbReference type="SUPFAM" id="SSF52540">
    <property type="entry name" value="P-loop containing nucleoside triphosphate hydrolases"/>
    <property type="match status" value="1"/>
</dbReference>
<protein>
    <submittedName>
        <fullName evidence="2">Sulfotransferase</fullName>
    </submittedName>
</protein>
<dbReference type="InterPro" id="IPR027417">
    <property type="entry name" value="P-loop_NTPase"/>
</dbReference>
<keyword evidence="1" id="KW-0808">Transferase</keyword>
<proteinExistence type="predicted"/>
<reference evidence="2" key="1">
    <citation type="journal article" date="2020" name="mSystems">
        <title>Genome- and Community-Level Interaction Insights into Carbon Utilization and Element Cycling Functions of Hydrothermarchaeota in Hydrothermal Sediment.</title>
        <authorList>
            <person name="Zhou Z."/>
            <person name="Liu Y."/>
            <person name="Xu W."/>
            <person name="Pan J."/>
            <person name="Luo Z.H."/>
            <person name="Li M."/>
        </authorList>
    </citation>
    <scope>NUCLEOTIDE SEQUENCE [LARGE SCALE GENOMIC DNA]</scope>
    <source>
        <strain evidence="2">HyVt-577</strain>
    </source>
</reference>
<comment type="caution">
    <text evidence="2">The sequence shown here is derived from an EMBL/GenBank/DDBJ whole genome shotgun (WGS) entry which is preliminary data.</text>
</comment>